<dbReference type="InterPro" id="IPR004360">
    <property type="entry name" value="Glyas_Fos-R_dOase_dom"/>
</dbReference>
<evidence type="ECO:0000313" key="3">
    <source>
        <dbReference type="Proteomes" id="UP000184212"/>
    </source>
</evidence>
<dbReference type="PROSITE" id="PS51819">
    <property type="entry name" value="VOC"/>
    <property type="match status" value="1"/>
</dbReference>
<accession>A0A1M5MB57</accession>
<dbReference type="AlphaFoldDB" id="A0A1M5MB57"/>
<dbReference type="PANTHER" id="PTHR36503">
    <property type="entry name" value="BLR2520 PROTEIN"/>
    <property type="match status" value="1"/>
</dbReference>
<sequence length="162" mass="17961">MVAAVIVSTLAAFTQIQKPNSKMEPRFTILTLGVDDLERSFKFYHQGMGLASKGIVGKEFEHGEVAFFDLKNGMVLALYTRDNLAWDAQVGRGNPSSTEFSIGYTTRNEAEVDSIMTQAKKAGATIVKQAQKTFWGGYAGYFQDPDGHLWEIAFNQNLIPKD</sequence>
<dbReference type="PANTHER" id="PTHR36503:SF1">
    <property type="entry name" value="BLR2520 PROTEIN"/>
    <property type="match status" value="1"/>
</dbReference>
<name>A0A1M5MB57_9BACT</name>
<feature type="domain" description="VOC" evidence="1">
    <location>
        <begin position="26"/>
        <end position="155"/>
    </location>
</feature>
<organism evidence="2 3">
    <name type="scientific">Chryseolinea serpens</name>
    <dbReference type="NCBI Taxonomy" id="947013"/>
    <lineage>
        <taxon>Bacteria</taxon>
        <taxon>Pseudomonadati</taxon>
        <taxon>Bacteroidota</taxon>
        <taxon>Cytophagia</taxon>
        <taxon>Cytophagales</taxon>
        <taxon>Fulvivirgaceae</taxon>
        <taxon>Chryseolinea</taxon>
    </lineage>
</organism>
<dbReference type="Proteomes" id="UP000184212">
    <property type="component" value="Unassembled WGS sequence"/>
</dbReference>
<dbReference type="Gene3D" id="3.10.180.10">
    <property type="entry name" value="2,3-Dihydroxybiphenyl 1,2-Dioxygenase, domain 1"/>
    <property type="match status" value="1"/>
</dbReference>
<dbReference type="SUPFAM" id="SSF54593">
    <property type="entry name" value="Glyoxalase/Bleomycin resistance protein/Dihydroxybiphenyl dioxygenase"/>
    <property type="match status" value="1"/>
</dbReference>
<proteinExistence type="predicted"/>
<keyword evidence="3" id="KW-1185">Reference proteome</keyword>
<reference evidence="2 3" key="1">
    <citation type="submission" date="2016-11" db="EMBL/GenBank/DDBJ databases">
        <authorList>
            <person name="Jaros S."/>
            <person name="Januszkiewicz K."/>
            <person name="Wedrychowicz H."/>
        </authorList>
    </citation>
    <scope>NUCLEOTIDE SEQUENCE [LARGE SCALE GENOMIC DNA]</scope>
    <source>
        <strain evidence="2 3">DSM 24574</strain>
    </source>
</reference>
<dbReference type="Pfam" id="PF00903">
    <property type="entry name" value="Glyoxalase"/>
    <property type="match status" value="1"/>
</dbReference>
<dbReference type="InterPro" id="IPR037523">
    <property type="entry name" value="VOC_core"/>
</dbReference>
<gene>
    <name evidence="2" type="ORF">SAMN04488109_1652</name>
</gene>
<protein>
    <recommendedName>
        <fullName evidence="1">VOC domain-containing protein</fullName>
    </recommendedName>
</protein>
<dbReference type="InterPro" id="IPR029068">
    <property type="entry name" value="Glyas_Bleomycin-R_OHBP_Dase"/>
</dbReference>
<dbReference type="EMBL" id="FQWQ01000001">
    <property type="protein sequence ID" value="SHG74485.1"/>
    <property type="molecule type" value="Genomic_DNA"/>
</dbReference>
<evidence type="ECO:0000259" key="1">
    <source>
        <dbReference type="PROSITE" id="PS51819"/>
    </source>
</evidence>
<dbReference type="STRING" id="947013.SAMN04488109_1652"/>
<evidence type="ECO:0000313" key="2">
    <source>
        <dbReference type="EMBL" id="SHG74485.1"/>
    </source>
</evidence>